<name>A0A6C1TW34_9CORY</name>
<dbReference type="RefSeq" id="WP_136651324.1">
    <property type="nucleotide sequence ID" value="NZ_CP038157.1"/>
</dbReference>
<accession>A0A6C1TW34</accession>
<evidence type="ECO:0000256" key="1">
    <source>
        <dbReference type="ARBA" id="ARBA00008791"/>
    </source>
</evidence>
<comment type="caution">
    <text evidence="5">The sequence shown here is derived from an EMBL/GenBank/DDBJ whole genome shotgun (WGS) entry which is preliminary data.</text>
</comment>
<dbReference type="PANTHER" id="PTHR46268:SF27">
    <property type="entry name" value="UNIVERSAL STRESS PROTEIN RV2623"/>
    <property type="match status" value="1"/>
</dbReference>
<evidence type="ECO:0000313" key="6">
    <source>
        <dbReference type="Proteomes" id="UP000336646"/>
    </source>
</evidence>
<dbReference type="AlphaFoldDB" id="A0A6C1TW34"/>
<keyword evidence="2" id="KW-0547">Nucleotide-binding</keyword>
<reference evidence="5 6" key="1">
    <citation type="submission" date="2018-12" db="EMBL/GenBank/DDBJ databases">
        <title>Corynebacterium sanguinis sp. nov., a clinically-associated and environmental corynebacterium.</title>
        <authorList>
            <person name="Gonzales-Siles L."/>
            <person name="Jaen-Luchoro D."/>
            <person name="Cardew S."/>
            <person name="Inganas E."/>
            <person name="Ohlen M."/>
            <person name="Jensie-Markopolous S."/>
            <person name="Pinyeiro-Iglesias B."/>
            <person name="Molin K."/>
            <person name="Skovbjerg S."/>
            <person name="Svensson-Stadler L."/>
            <person name="Funke G."/>
            <person name="Moore E.R.B."/>
        </authorList>
    </citation>
    <scope>NUCLEOTIDE SEQUENCE [LARGE SCALE GENOMIC DNA]</scope>
    <source>
        <strain evidence="5 6">58734</strain>
    </source>
</reference>
<evidence type="ECO:0000256" key="2">
    <source>
        <dbReference type="ARBA" id="ARBA00022741"/>
    </source>
</evidence>
<feature type="domain" description="UspA" evidence="4">
    <location>
        <begin position="157"/>
        <end position="297"/>
    </location>
</feature>
<gene>
    <name evidence="5" type="ORF">EKI59_08380</name>
</gene>
<proteinExistence type="inferred from homology"/>
<evidence type="ECO:0000259" key="4">
    <source>
        <dbReference type="Pfam" id="PF00582"/>
    </source>
</evidence>
<dbReference type="Pfam" id="PF00582">
    <property type="entry name" value="Usp"/>
    <property type="match status" value="2"/>
</dbReference>
<dbReference type="InterPro" id="IPR006016">
    <property type="entry name" value="UspA"/>
</dbReference>
<feature type="domain" description="UspA" evidence="4">
    <location>
        <begin position="9"/>
        <end position="146"/>
    </location>
</feature>
<evidence type="ECO:0000313" key="5">
    <source>
        <dbReference type="EMBL" id="TVS27852.1"/>
    </source>
</evidence>
<dbReference type="SUPFAM" id="SSF52402">
    <property type="entry name" value="Adenine nucleotide alpha hydrolases-like"/>
    <property type="match status" value="2"/>
</dbReference>
<dbReference type="InterPro" id="IPR006015">
    <property type="entry name" value="Universal_stress_UspA"/>
</dbReference>
<dbReference type="Proteomes" id="UP000336646">
    <property type="component" value="Unassembled WGS sequence"/>
</dbReference>
<keyword evidence="3" id="KW-0067">ATP-binding</keyword>
<dbReference type="EMBL" id="RXIR01000017">
    <property type="protein sequence ID" value="TVS27852.1"/>
    <property type="molecule type" value="Genomic_DNA"/>
</dbReference>
<sequence length="299" mass="31850">MTSANREDIVVVAVDGSPASDNAVRWAANTAAKRDISLKLAASYTMPQFLYAEGMVPPQELFDDLQRETTAKIDAARELALSIAPDIRIGHAVAEGSPIDMLLEMSNDATMIVMGSRGLGGLSGMVLGSVSGAVVSHASCPVVVVREDNNVTEDNKYGPVVVGVDGSEVSKRATEVAFEEAVARDAELVAVHTWIDAPIQGPGSGYAITEDYWYAMQQEKEEKLSTYLSGLQEQYGDVPVRKIITRDRPVRALTEAARGAQLLITGSHGRGGFKGMLLGSTSRALLQSAPCPMMVVRGI</sequence>
<dbReference type="Gene3D" id="3.40.50.620">
    <property type="entry name" value="HUPs"/>
    <property type="match status" value="2"/>
</dbReference>
<dbReference type="OrthoDB" id="3174546at2"/>
<dbReference type="PRINTS" id="PR01438">
    <property type="entry name" value="UNVRSLSTRESS"/>
</dbReference>
<dbReference type="GeneID" id="74901621"/>
<evidence type="ECO:0000256" key="3">
    <source>
        <dbReference type="ARBA" id="ARBA00022840"/>
    </source>
</evidence>
<dbReference type="InterPro" id="IPR014729">
    <property type="entry name" value="Rossmann-like_a/b/a_fold"/>
</dbReference>
<organism evidence="5 6">
    <name type="scientific">Corynebacterium sanguinis</name>
    <dbReference type="NCBI Taxonomy" id="2594913"/>
    <lineage>
        <taxon>Bacteria</taxon>
        <taxon>Bacillati</taxon>
        <taxon>Actinomycetota</taxon>
        <taxon>Actinomycetes</taxon>
        <taxon>Mycobacteriales</taxon>
        <taxon>Corynebacteriaceae</taxon>
        <taxon>Corynebacterium</taxon>
    </lineage>
</organism>
<dbReference type="PANTHER" id="PTHR46268">
    <property type="entry name" value="STRESS RESPONSE PROTEIN NHAX"/>
    <property type="match status" value="1"/>
</dbReference>
<dbReference type="GO" id="GO:0005524">
    <property type="term" value="F:ATP binding"/>
    <property type="evidence" value="ECO:0007669"/>
    <property type="project" value="UniProtKB-KW"/>
</dbReference>
<protein>
    <submittedName>
        <fullName evidence="5">Universal stress protein</fullName>
    </submittedName>
</protein>
<comment type="similarity">
    <text evidence="1">Belongs to the universal stress protein A family.</text>
</comment>